<protein>
    <submittedName>
        <fullName evidence="4">ABC-type lipoprotein export system, ATPase component</fullName>
    </submittedName>
</protein>
<dbReference type="Gene3D" id="3.40.50.300">
    <property type="entry name" value="P-loop containing nucleotide triphosphate hydrolases"/>
    <property type="match status" value="1"/>
</dbReference>
<evidence type="ECO:0000313" key="4">
    <source>
        <dbReference type="EMBL" id="SCC80128.1"/>
    </source>
</evidence>
<dbReference type="GO" id="GO:0016887">
    <property type="term" value="F:ATP hydrolysis activity"/>
    <property type="evidence" value="ECO:0007669"/>
    <property type="project" value="InterPro"/>
</dbReference>
<evidence type="ECO:0000259" key="3">
    <source>
        <dbReference type="PROSITE" id="PS50893"/>
    </source>
</evidence>
<sequence length="392" mass="42759">MSGNNTDPKDEAMNKKSNDGETPDDTTDTSAERTDPTTPAIKYDVVFEDDDALDLVDLTSAGTMSSTDHASDENASDSEESTSSDNDSAVSNHDDEDRADSGKAVADESATVNAKRANETLGVAIEEDNELDTHEEQSPVLEPATVVSSKLDRDVIAETDILLKPNPTFALDHITVINRKSGRNVLDDINWSFFAGSLYAIAEADEEQRRALLAVASGFRYPDNGQVMIKSQSLPELETNEIRGHRIGLITQRYSVRDDLDALGTVTFTMRASGRTFLKPIAQSARDMLKIVDFNEATTGVPVSELKPVDQRRLAIARAICCEATVIIADNPAGGLDEDDRRTILDLLARLAHMREPKRCIIMVEPSTEALGGSGDHTTTDYEDKADKIYSF</sequence>
<dbReference type="AlphaFoldDB" id="A0A1C4H622"/>
<comment type="similarity">
    <text evidence="1">Belongs to the ABC transporter superfamily.</text>
</comment>
<dbReference type="EMBL" id="FMBL01000002">
    <property type="protein sequence ID" value="SCC80128.1"/>
    <property type="molecule type" value="Genomic_DNA"/>
</dbReference>
<evidence type="ECO:0000313" key="5">
    <source>
        <dbReference type="Proteomes" id="UP000242610"/>
    </source>
</evidence>
<organism evidence="4 5">
    <name type="scientific">Bifidobacterium commune</name>
    <dbReference type="NCBI Taxonomy" id="1505727"/>
    <lineage>
        <taxon>Bacteria</taxon>
        <taxon>Bacillati</taxon>
        <taxon>Actinomycetota</taxon>
        <taxon>Actinomycetes</taxon>
        <taxon>Bifidobacteriales</taxon>
        <taxon>Bifidobacteriaceae</taxon>
        <taxon>Bifidobacterium</taxon>
    </lineage>
</organism>
<keyword evidence="4" id="KW-0449">Lipoprotein</keyword>
<gene>
    <name evidence="4" type="ORF">GA0061077_1046</name>
</gene>
<dbReference type="SUPFAM" id="SSF52540">
    <property type="entry name" value="P-loop containing nucleoside triphosphate hydrolases"/>
    <property type="match status" value="1"/>
</dbReference>
<dbReference type="PROSITE" id="PS50893">
    <property type="entry name" value="ABC_TRANSPORTER_2"/>
    <property type="match status" value="1"/>
</dbReference>
<proteinExistence type="inferred from homology"/>
<dbReference type="PANTHER" id="PTHR24220">
    <property type="entry name" value="IMPORT ATP-BINDING PROTEIN"/>
    <property type="match status" value="1"/>
</dbReference>
<feature type="compositionally biased region" description="Basic and acidic residues" evidence="2">
    <location>
        <begin position="92"/>
        <end position="101"/>
    </location>
</feature>
<dbReference type="STRING" id="1505727.GA0061077_1046"/>
<dbReference type="RefSeq" id="WP_091847875.1">
    <property type="nucleotide sequence ID" value="NZ_FMBL01000002.1"/>
</dbReference>
<dbReference type="Proteomes" id="UP000242610">
    <property type="component" value="Unassembled WGS sequence"/>
</dbReference>
<dbReference type="GO" id="GO:0022857">
    <property type="term" value="F:transmembrane transporter activity"/>
    <property type="evidence" value="ECO:0007669"/>
    <property type="project" value="TreeGrafter"/>
</dbReference>
<dbReference type="Pfam" id="PF00005">
    <property type="entry name" value="ABC_tran"/>
    <property type="match status" value="1"/>
</dbReference>
<dbReference type="InterPro" id="IPR003439">
    <property type="entry name" value="ABC_transporter-like_ATP-bd"/>
</dbReference>
<dbReference type="GO" id="GO:0005886">
    <property type="term" value="C:plasma membrane"/>
    <property type="evidence" value="ECO:0007669"/>
    <property type="project" value="TreeGrafter"/>
</dbReference>
<keyword evidence="5" id="KW-1185">Reference proteome</keyword>
<dbReference type="PANTHER" id="PTHR24220:SF689">
    <property type="entry name" value="LIPOPROTEIN-RELEASING SYSTEM ATP-BINDING PROTEIN LOLD"/>
    <property type="match status" value="1"/>
</dbReference>
<name>A0A1C4H622_9BIFI</name>
<feature type="compositionally biased region" description="Basic and acidic residues" evidence="2">
    <location>
        <begin position="7"/>
        <end position="19"/>
    </location>
</feature>
<feature type="region of interest" description="Disordered" evidence="2">
    <location>
        <begin position="1"/>
        <end position="118"/>
    </location>
</feature>
<evidence type="ECO:0000256" key="1">
    <source>
        <dbReference type="ARBA" id="ARBA00005417"/>
    </source>
</evidence>
<accession>A0A1C4H622</accession>
<dbReference type="InterPro" id="IPR027417">
    <property type="entry name" value="P-loop_NTPase"/>
</dbReference>
<dbReference type="GO" id="GO:0005524">
    <property type="term" value="F:ATP binding"/>
    <property type="evidence" value="ECO:0007669"/>
    <property type="project" value="InterPro"/>
</dbReference>
<dbReference type="InterPro" id="IPR015854">
    <property type="entry name" value="ABC_transpr_LolD-like"/>
</dbReference>
<dbReference type="OrthoDB" id="3239808at2"/>
<evidence type="ECO:0000256" key="2">
    <source>
        <dbReference type="SAM" id="MobiDB-lite"/>
    </source>
</evidence>
<feature type="domain" description="ABC transporter" evidence="3">
    <location>
        <begin position="171"/>
        <end position="390"/>
    </location>
</feature>
<reference evidence="5" key="1">
    <citation type="submission" date="2016-08" db="EMBL/GenBank/DDBJ databases">
        <authorList>
            <person name="Varghese N."/>
            <person name="Submissions Spin"/>
        </authorList>
    </citation>
    <scope>NUCLEOTIDE SEQUENCE [LARGE SCALE GENOMIC DNA]</scope>
    <source>
        <strain evidence="5">R-52791</strain>
    </source>
</reference>